<evidence type="ECO:0000259" key="6">
    <source>
        <dbReference type="Pfam" id="PF17862"/>
    </source>
</evidence>
<dbReference type="InterPro" id="IPR052381">
    <property type="entry name" value="AAA_domain_protein"/>
</dbReference>
<dbReference type="Pfam" id="PF17862">
    <property type="entry name" value="AAA_lid_3"/>
    <property type="match status" value="1"/>
</dbReference>
<evidence type="ECO:0000313" key="7">
    <source>
        <dbReference type="EMBL" id="KKN21559.1"/>
    </source>
</evidence>
<name>A0A0F9NUP7_9ZZZZ</name>
<dbReference type="AlphaFoldDB" id="A0A0F9NUP7"/>
<feature type="domain" description="AAA ATPase AAA+ lid" evidence="6">
    <location>
        <begin position="20"/>
        <end position="57"/>
    </location>
</feature>
<keyword evidence="3" id="KW-0934">Plastid</keyword>
<comment type="caution">
    <text evidence="7">The sequence shown here is derived from an EMBL/GenBank/DDBJ whole genome shotgun (WGS) entry which is preliminary data.</text>
</comment>
<dbReference type="Gene3D" id="1.10.8.60">
    <property type="match status" value="1"/>
</dbReference>
<protein>
    <recommendedName>
        <fullName evidence="6">AAA ATPase AAA+ lid domain-containing protein</fullName>
    </recommendedName>
</protein>
<reference evidence="7" key="1">
    <citation type="journal article" date="2015" name="Nature">
        <title>Complex archaea that bridge the gap between prokaryotes and eukaryotes.</title>
        <authorList>
            <person name="Spang A."/>
            <person name="Saw J.H."/>
            <person name="Jorgensen S.L."/>
            <person name="Zaremba-Niedzwiedzka K."/>
            <person name="Martijn J."/>
            <person name="Lind A.E."/>
            <person name="van Eijk R."/>
            <person name="Schleper C."/>
            <person name="Guy L."/>
            <person name="Ettema T.J."/>
        </authorList>
    </citation>
    <scope>NUCLEOTIDE SEQUENCE</scope>
</reference>
<dbReference type="PANTHER" id="PTHR42960:SF1">
    <property type="entry name" value="YCF46 PROTEIN"/>
    <property type="match status" value="1"/>
</dbReference>
<sequence length="127" mass="14817">EREEIFKIHLKRKEREPNNFQIKKLTSRTKGFTGAEIEEVVKEGLFRAFDENENLKDEHIISAIDETNPLSVTMGKVIAELREWAKYKAKFASSIQSDVTFSEKDLEKNEKIPKLKQELSNPFMKES</sequence>
<dbReference type="InterPro" id="IPR041569">
    <property type="entry name" value="AAA_lid_3"/>
</dbReference>
<dbReference type="PANTHER" id="PTHR42960">
    <property type="entry name" value="YCF46 PROTEIN"/>
    <property type="match status" value="1"/>
</dbReference>
<dbReference type="GO" id="GO:0009536">
    <property type="term" value="C:plastid"/>
    <property type="evidence" value="ECO:0007669"/>
    <property type="project" value="UniProtKB-SubCell"/>
</dbReference>
<dbReference type="EMBL" id="LAZR01003137">
    <property type="protein sequence ID" value="KKN21559.1"/>
    <property type="molecule type" value="Genomic_DNA"/>
</dbReference>
<dbReference type="GO" id="GO:0005524">
    <property type="term" value="F:ATP binding"/>
    <property type="evidence" value="ECO:0007669"/>
    <property type="project" value="UniProtKB-KW"/>
</dbReference>
<proteinExistence type="predicted"/>
<keyword evidence="5" id="KW-0067">ATP-binding</keyword>
<keyword evidence="2" id="KW-0150">Chloroplast</keyword>
<keyword evidence="4" id="KW-0547">Nucleotide-binding</keyword>
<organism evidence="7">
    <name type="scientific">marine sediment metagenome</name>
    <dbReference type="NCBI Taxonomy" id="412755"/>
    <lineage>
        <taxon>unclassified sequences</taxon>
        <taxon>metagenomes</taxon>
        <taxon>ecological metagenomes</taxon>
    </lineage>
</organism>
<evidence type="ECO:0000256" key="3">
    <source>
        <dbReference type="ARBA" id="ARBA00022640"/>
    </source>
</evidence>
<evidence type="ECO:0000256" key="1">
    <source>
        <dbReference type="ARBA" id="ARBA00004474"/>
    </source>
</evidence>
<comment type="subcellular location">
    <subcellularLocation>
        <location evidence="1">Plastid</location>
    </subcellularLocation>
</comment>
<evidence type="ECO:0000256" key="4">
    <source>
        <dbReference type="ARBA" id="ARBA00022741"/>
    </source>
</evidence>
<evidence type="ECO:0000256" key="5">
    <source>
        <dbReference type="ARBA" id="ARBA00022840"/>
    </source>
</evidence>
<feature type="non-terminal residue" evidence="7">
    <location>
        <position position="1"/>
    </location>
</feature>
<accession>A0A0F9NUP7</accession>
<evidence type="ECO:0000256" key="2">
    <source>
        <dbReference type="ARBA" id="ARBA00022528"/>
    </source>
</evidence>
<gene>
    <name evidence="7" type="ORF">LCGC14_0924040</name>
</gene>